<accession>A0A0E9VRG1</accession>
<proteinExistence type="predicted"/>
<reference evidence="1" key="1">
    <citation type="submission" date="2014-11" db="EMBL/GenBank/DDBJ databases">
        <authorList>
            <person name="Amaro Gonzalez C."/>
        </authorList>
    </citation>
    <scope>NUCLEOTIDE SEQUENCE</scope>
</reference>
<reference evidence="1" key="2">
    <citation type="journal article" date="2015" name="Fish Shellfish Immunol.">
        <title>Early steps in the European eel (Anguilla anguilla)-Vibrio vulnificus interaction in the gills: Role of the RtxA13 toxin.</title>
        <authorList>
            <person name="Callol A."/>
            <person name="Pajuelo D."/>
            <person name="Ebbesson L."/>
            <person name="Teles M."/>
            <person name="MacKenzie S."/>
            <person name="Amaro C."/>
        </authorList>
    </citation>
    <scope>NUCLEOTIDE SEQUENCE</scope>
</reference>
<organism evidence="1">
    <name type="scientific">Anguilla anguilla</name>
    <name type="common">European freshwater eel</name>
    <name type="synonym">Muraena anguilla</name>
    <dbReference type="NCBI Taxonomy" id="7936"/>
    <lineage>
        <taxon>Eukaryota</taxon>
        <taxon>Metazoa</taxon>
        <taxon>Chordata</taxon>
        <taxon>Craniata</taxon>
        <taxon>Vertebrata</taxon>
        <taxon>Euteleostomi</taxon>
        <taxon>Actinopterygii</taxon>
        <taxon>Neopterygii</taxon>
        <taxon>Teleostei</taxon>
        <taxon>Anguilliformes</taxon>
        <taxon>Anguillidae</taxon>
        <taxon>Anguilla</taxon>
    </lineage>
</organism>
<protein>
    <submittedName>
        <fullName evidence="1">Uncharacterized protein</fullName>
    </submittedName>
</protein>
<name>A0A0E9VRG1_ANGAN</name>
<evidence type="ECO:0000313" key="1">
    <source>
        <dbReference type="EMBL" id="JAH79945.1"/>
    </source>
</evidence>
<dbReference type="EMBL" id="GBXM01028632">
    <property type="protein sequence ID" value="JAH79945.1"/>
    <property type="molecule type" value="Transcribed_RNA"/>
</dbReference>
<dbReference type="AlphaFoldDB" id="A0A0E9VRG1"/>
<sequence>MQHLYNLPVRLTEPEVKQTCQTM</sequence>